<dbReference type="InterPro" id="IPR052744">
    <property type="entry name" value="GPAT/DAPAT"/>
</dbReference>
<organism evidence="3 4">
    <name type="scientific">Somion occarium</name>
    <dbReference type="NCBI Taxonomy" id="3059160"/>
    <lineage>
        <taxon>Eukaryota</taxon>
        <taxon>Fungi</taxon>
        <taxon>Dikarya</taxon>
        <taxon>Basidiomycota</taxon>
        <taxon>Agaricomycotina</taxon>
        <taxon>Agaricomycetes</taxon>
        <taxon>Polyporales</taxon>
        <taxon>Cerrenaceae</taxon>
        <taxon>Somion</taxon>
    </lineage>
</organism>
<evidence type="ECO:0000256" key="1">
    <source>
        <dbReference type="SAM" id="Phobius"/>
    </source>
</evidence>
<feature type="transmembrane region" description="Helical" evidence="1">
    <location>
        <begin position="409"/>
        <end position="436"/>
    </location>
</feature>
<dbReference type="SMART" id="SM00563">
    <property type="entry name" value="PlsC"/>
    <property type="match status" value="1"/>
</dbReference>
<feature type="transmembrane region" description="Helical" evidence="1">
    <location>
        <begin position="457"/>
        <end position="484"/>
    </location>
</feature>
<keyword evidence="1" id="KW-0812">Transmembrane</keyword>
<keyword evidence="1" id="KW-1133">Transmembrane helix</keyword>
<dbReference type="EMBL" id="OZ037946">
    <property type="protein sequence ID" value="CAL1704820.1"/>
    <property type="molecule type" value="Genomic_DNA"/>
</dbReference>
<evidence type="ECO:0000313" key="4">
    <source>
        <dbReference type="Proteomes" id="UP001497453"/>
    </source>
</evidence>
<dbReference type="Proteomes" id="UP001497453">
    <property type="component" value="Chromosome 3"/>
</dbReference>
<protein>
    <recommendedName>
        <fullName evidence="2">Phospholipid/glycerol acyltransferase domain-containing protein</fullName>
    </recommendedName>
</protein>
<feature type="domain" description="Phospholipid/glycerol acyltransferase" evidence="2">
    <location>
        <begin position="42"/>
        <end position="263"/>
    </location>
</feature>
<dbReference type="InterPro" id="IPR002123">
    <property type="entry name" value="Plipid/glycerol_acylTrfase"/>
</dbReference>
<accession>A0ABP1DAF0</accession>
<keyword evidence="1" id="KW-0472">Membrane</keyword>
<dbReference type="SUPFAM" id="SSF69593">
    <property type="entry name" value="Glycerol-3-phosphate (1)-acyltransferase"/>
    <property type="match status" value="2"/>
</dbReference>
<evidence type="ECO:0000259" key="2">
    <source>
        <dbReference type="SMART" id="SM00563"/>
    </source>
</evidence>
<evidence type="ECO:0000313" key="3">
    <source>
        <dbReference type="EMBL" id="CAL1704820.1"/>
    </source>
</evidence>
<name>A0ABP1DAF0_9APHY</name>
<feature type="transmembrane region" description="Helical" evidence="1">
    <location>
        <begin position="496"/>
        <end position="514"/>
    </location>
</feature>
<dbReference type="PANTHER" id="PTHR31605:SF0">
    <property type="entry name" value="GLYCEROL-3-PHOSPHATE O-ACYLTRANSFERASE 1"/>
    <property type="match status" value="1"/>
</dbReference>
<dbReference type="PANTHER" id="PTHR31605">
    <property type="entry name" value="GLYCEROL-3-PHOSPHATE O-ACYLTRANSFERASE 1"/>
    <property type="match status" value="1"/>
</dbReference>
<proteinExistence type="predicted"/>
<sequence length="754" mass="84168">MSNKVDLPYEAAMIFWRTITGLFFREVRPRGAFNIPREGPVILVAGPHHNQFLDLLLALQVYRETGRKVRFIVAASSMKRKFIGFFGRILDSIPVKRAADEATPGTGYVTLSDDDPCLVLGHDTRFLSEFAPKMQIMLPKSLGSASAVVLEVLSDTELRLKKEFGGDGKATSRIRVALKAARAEGKPGLSYRKIPFLDQQEMYHDVYECMKTRGCLAIFPEGGSHDRPDLLPLKAGVALMALGAMANHPEVKVKIVPVGLSYFHAHRFRSRAVVEFGTAMDVPNVLVEMFKEGGARKRDAVQQLLNEIHNALKTVTVRAPDYDTLMLIQAARRLYKAPGQQLTLGQVVELNKRFLDAYSQFKDEPRVAALREDVVKYNRLLRDLGLRDHQVPRAQKRTWKTLGLLSYRLLLLSVWGVLALPGVVLNAPIFVLASLISRRKAREALAASSVKIAGRDVLATWKILISLGLTPLLYGFYAILATVLVAKAGAPLKWRLWTPFLVIGALPMIAYAALKFGEAGIDVIKSLRPLIIALVPGQQRHLDRAKAMRERLSREVVDVVNEFGPKLYRKFEEWHVASPLASPPPYAGPLGRGKGKARGEAQGVLLSHPMTWLDEKVFGWRNGNSEYASRAITPNESEEEPDYDNLLASAEDRPLDSRESSYADVQRLRITTSASMSDLPSSIVASGDVEITSPIPNNLHMRRGHRIRRHSLSEDVPVIRIARLGRRESFEEGTAEINKEIFLKETKTQHDHQE</sequence>
<reference evidence="4" key="1">
    <citation type="submission" date="2024-04" db="EMBL/GenBank/DDBJ databases">
        <authorList>
            <person name="Shaw F."/>
            <person name="Minotto A."/>
        </authorList>
    </citation>
    <scope>NUCLEOTIDE SEQUENCE [LARGE SCALE GENOMIC DNA]</scope>
</reference>
<gene>
    <name evidence="3" type="ORF">GFSPODELE1_LOCUS5155</name>
</gene>
<keyword evidence="4" id="KW-1185">Reference proteome</keyword>